<evidence type="ECO:0000313" key="12">
    <source>
        <dbReference type="Proteomes" id="UP000236327"/>
    </source>
</evidence>
<organism evidence="11 12">
    <name type="scientific">Novosphingobium guangzhouense</name>
    <dbReference type="NCBI Taxonomy" id="1850347"/>
    <lineage>
        <taxon>Bacteria</taxon>
        <taxon>Pseudomonadati</taxon>
        <taxon>Pseudomonadota</taxon>
        <taxon>Alphaproteobacteria</taxon>
        <taxon>Sphingomonadales</taxon>
        <taxon>Sphingomonadaceae</taxon>
        <taxon>Novosphingobium</taxon>
    </lineage>
</organism>
<dbReference type="PANTHER" id="PTHR30069:SF29">
    <property type="entry name" value="HEMOGLOBIN AND HEMOGLOBIN-HAPTOGLOBIN-BINDING PROTEIN 1-RELATED"/>
    <property type="match status" value="1"/>
</dbReference>
<name>A0A2K2FTR8_9SPHN</name>
<feature type="domain" description="TonB-dependent receptor plug" evidence="10">
    <location>
        <begin position="59"/>
        <end position="155"/>
    </location>
</feature>
<dbReference type="InterPro" id="IPR012910">
    <property type="entry name" value="Plug_dom"/>
</dbReference>
<dbReference type="RefSeq" id="WP_103098931.1">
    <property type="nucleotide sequence ID" value="NZ_LYMM01000084.1"/>
</dbReference>
<dbReference type="InterPro" id="IPR036942">
    <property type="entry name" value="Beta-barrel_TonB_sf"/>
</dbReference>
<protein>
    <recommendedName>
        <fullName evidence="10">TonB-dependent receptor plug domain-containing protein</fullName>
    </recommendedName>
</protein>
<evidence type="ECO:0000256" key="1">
    <source>
        <dbReference type="ARBA" id="ARBA00004571"/>
    </source>
</evidence>
<dbReference type="GO" id="GO:0044718">
    <property type="term" value="P:siderophore transmembrane transport"/>
    <property type="evidence" value="ECO:0007669"/>
    <property type="project" value="TreeGrafter"/>
</dbReference>
<keyword evidence="6 8" id="KW-0472">Membrane</keyword>
<dbReference type="SUPFAM" id="SSF56935">
    <property type="entry name" value="Porins"/>
    <property type="match status" value="1"/>
</dbReference>
<dbReference type="InterPro" id="IPR039426">
    <property type="entry name" value="TonB-dep_rcpt-like"/>
</dbReference>
<keyword evidence="12" id="KW-1185">Reference proteome</keyword>
<dbReference type="AlphaFoldDB" id="A0A2K2FTR8"/>
<evidence type="ECO:0000259" key="10">
    <source>
        <dbReference type="Pfam" id="PF07715"/>
    </source>
</evidence>
<evidence type="ECO:0000256" key="7">
    <source>
        <dbReference type="ARBA" id="ARBA00023237"/>
    </source>
</evidence>
<keyword evidence="3 8" id="KW-1134">Transmembrane beta strand</keyword>
<dbReference type="Gene3D" id="2.170.130.10">
    <property type="entry name" value="TonB-dependent receptor, plug domain"/>
    <property type="match status" value="1"/>
</dbReference>
<dbReference type="PROSITE" id="PS52016">
    <property type="entry name" value="TONB_DEPENDENT_REC_3"/>
    <property type="match status" value="1"/>
</dbReference>
<evidence type="ECO:0000256" key="3">
    <source>
        <dbReference type="ARBA" id="ARBA00022452"/>
    </source>
</evidence>
<evidence type="ECO:0000256" key="6">
    <source>
        <dbReference type="ARBA" id="ARBA00023136"/>
    </source>
</evidence>
<feature type="signal peptide" evidence="9">
    <location>
        <begin position="1"/>
        <end position="32"/>
    </location>
</feature>
<comment type="caution">
    <text evidence="11">The sequence shown here is derived from an EMBL/GenBank/DDBJ whole genome shotgun (WGS) entry which is preliminary data.</text>
</comment>
<comment type="similarity">
    <text evidence="8">Belongs to the TonB-dependent receptor family.</text>
</comment>
<dbReference type="OrthoDB" id="9796221at2"/>
<dbReference type="PANTHER" id="PTHR30069">
    <property type="entry name" value="TONB-DEPENDENT OUTER MEMBRANE RECEPTOR"/>
    <property type="match status" value="1"/>
</dbReference>
<proteinExistence type="inferred from homology"/>
<keyword evidence="2 8" id="KW-0813">Transport</keyword>
<dbReference type="Pfam" id="PF07715">
    <property type="entry name" value="Plug"/>
    <property type="match status" value="1"/>
</dbReference>
<keyword evidence="5 9" id="KW-0732">Signal</keyword>
<evidence type="ECO:0000256" key="2">
    <source>
        <dbReference type="ARBA" id="ARBA00022448"/>
    </source>
</evidence>
<sequence length="929" mass="102255">MYRPRFRECRTSPLAAALLLASTALVPVAAFAQDRPHKDDGEKAITVTGLRDKDEQVDLGAKAIQRRDAGNMADLIESISGLHINSLYSRADVAVGVQGIEGQNRITQQIEGISQGFSAFSANIAQTGSIFVDPMMLAGIDVTRGGSTGTGAIGGLGASVNFRYMDVDDVLKPGRSIGALARASTGIGHIGNGQRPSGSAFLAGRHGGFEWLVGGAYSDNKDYRVGSGFDTDAMMRNFHANNLTFADGAGGVPEGTCRYQAIIPILGSSMGGFENCQLSVEQAKYLKQAAKSSALEGTRKRTYSGELRLRYDFGDDHDQKIDLFAVHSGARYYTEQAPVVLVPGEWDGGTVGDPAYWRDDPWSVRTRMKNTIASLKYSGAFSDWLNPQAQVYYEDQNRRQNWLALPGSISANKPLHYDVTNRSYGLRLDNSAHFTMPFAGPMRMDFGVDLRRMDKTVDSLSEQEYYAQYMASFGIDYPIPKWDPESRNDTFAAALSFSTEGSGPFQANAGVGWQHVRMSVYEPRYVTGNHAKAGVNDYSAKLIELRTYYRSLGYSTSVARQMASADLEGYADQFYIIPNSGNSFYTSGNEHHRFNLKSAHLAVQYTPQGSGLTGYAKLNYAERAPTSNEMYMAGVYNMTTFTANPDLRPEANLSLQLGVDYTKSGLFAASDRLKLGVLFYRNRISDYITYGPIISRNSLTSDPYGDADTGAHLLSPSAGGIANVNSLTPYIRQGFELNLDYRQPLFNLRGNLTIPLRHDNNICSWHSPSGKAYLSTYDDATSNTIYTELGHGRKLCYSSWNWMQTGLIQPITGSLTATLTPMGDKLELGGAAHYRGRQRAVYRYIEVMQTNNNRLNSTAPLPDGDGWLVANLFPSVMKFDLFANYKVNDSIKLGVYAANVTNRMDAQPTTFGYNFYPGRMLKANLELRF</sequence>
<gene>
    <name evidence="11" type="ORF">A8V01_09740</name>
</gene>
<evidence type="ECO:0000313" key="11">
    <source>
        <dbReference type="EMBL" id="PNU02150.1"/>
    </source>
</evidence>
<reference evidence="11 12" key="1">
    <citation type="submission" date="2016-05" db="EMBL/GenBank/DDBJ databases">
        <title>Complete genome sequence of Novosphingobium guangzhouense SA925(T).</title>
        <authorList>
            <person name="Sha S."/>
        </authorList>
    </citation>
    <scope>NUCLEOTIDE SEQUENCE [LARGE SCALE GENOMIC DNA]</scope>
    <source>
        <strain evidence="11 12">SA925</strain>
    </source>
</reference>
<dbReference type="InterPro" id="IPR037066">
    <property type="entry name" value="Plug_dom_sf"/>
</dbReference>
<keyword evidence="4 8" id="KW-0812">Transmembrane</keyword>
<comment type="subcellular location">
    <subcellularLocation>
        <location evidence="1 8">Cell outer membrane</location>
        <topology evidence="1 8">Multi-pass membrane protein</topology>
    </subcellularLocation>
</comment>
<evidence type="ECO:0000256" key="9">
    <source>
        <dbReference type="SAM" id="SignalP"/>
    </source>
</evidence>
<dbReference type="Gene3D" id="2.40.170.20">
    <property type="entry name" value="TonB-dependent receptor, beta-barrel domain"/>
    <property type="match status" value="1"/>
</dbReference>
<dbReference type="GO" id="GO:0009279">
    <property type="term" value="C:cell outer membrane"/>
    <property type="evidence" value="ECO:0007669"/>
    <property type="project" value="UniProtKB-SubCell"/>
</dbReference>
<dbReference type="GO" id="GO:0015344">
    <property type="term" value="F:siderophore uptake transmembrane transporter activity"/>
    <property type="evidence" value="ECO:0007669"/>
    <property type="project" value="TreeGrafter"/>
</dbReference>
<evidence type="ECO:0000256" key="4">
    <source>
        <dbReference type="ARBA" id="ARBA00022692"/>
    </source>
</evidence>
<keyword evidence="7 8" id="KW-0998">Cell outer membrane</keyword>
<accession>A0A2K2FTR8</accession>
<evidence type="ECO:0000256" key="8">
    <source>
        <dbReference type="PROSITE-ProRule" id="PRU01360"/>
    </source>
</evidence>
<evidence type="ECO:0000256" key="5">
    <source>
        <dbReference type="ARBA" id="ARBA00022729"/>
    </source>
</evidence>
<feature type="chain" id="PRO_5014408573" description="TonB-dependent receptor plug domain-containing protein" evidence="9">
    <location>
        <begin position="33"/>
        <end position="929"/>
    </location>
</feature>
<dbReference type="EMBL" id="LYMM01000084">
    <property type="protein sequence ID" value="PNU02150.1"/>
    <property type="molecule type" value="Genomic_DNA"/>
</dbReference>
<dbReference type="Proteomes" id="UP000236327">
    <property type="component" value="Unassembled WGS sequence"/>
</dbReference>